<protein>
    <submittedName>
        <fullName evidence="1">Rrf2 family transcriptional regulator</fullName>
    </submittedName>
</protein>
<gene>
    <name evidence="1" type="ORF">FVF58_44235</name>
</gene>
<name>A0A5B0G521_9BURK</name>
<proteinExistence type="predicted"/>
<dbReference type="RefSeq" id="WP_149675906.1">
    <property type="nucleotide sequence ID" value="NZ_VTUZ01000057.1"/>
</dbReference>
<organism evidence="1 2">
    <name type="scientific">Paraburkholderia panacisoli</name>
    <dbReference type="NCBI Taxonomy" id="2603818"/>
    <lineage>
        <taxon>Bacteria</taxon>
        <taxon>Pseudomonadati</taxon>
        <taxon>Pseudomonadota</taxon>
        <taxon>Betaproteobacteria</taxon>
        <taxon>Burkholderiales</taxon>
        <taxon>Burkholderiaceae</taxon>
        <taxon>Paraburkholderia</taxon>
    </lineage>
</organism>
<dbReference type="EMBL" id="VTUZ01000057">
    <property type="protein sequence ID" value="KAA0998497.1"/>
    <property type="molecule type" value="Genomic_DNA"/>
</dbReference>
<evidence type="ECO:0000313" key="1">
    <source>
        <dbReference type="EMBL" id="KAA0998497.1"/>
    </source>
</evidence>
<dbReference type="Proteomes" id="UP000325273">
    <property type="component" value="Unassembled WGS sequence"/>
</dbReference>
<dbReference type="InterPro" id="IPR036388">
    <property type="entry name" value="WH-like_DNA-bd_sf"/>
</dbReference>
<dbReference type="GO" id="GO:0005829">
    <property type="term" value="C:cytosol"/>
    <property type="evidence" value="ECO:0007669"/>
    <property type="project" value="TreeGrafter"/>
</dbReference>
<accession>A0A5B0G521</accession>
<dbReference type="Gene3D" id="1.10.10.10">
    <property type="entry name" value="Winged helix-like DNA-binding domain superfamily/Winged helix DNA-binding domain"/>
    <property type="match status" value="1"/>
</dbReference>
<reference evidence="1 2" key="1">
    <citation type="submission" date="2019-08" db="EMBL/GenBank/DDBJ databases">
        <title>Paraburkholderia sp. DCY113.</title>
        <authorList>
            <person name="Kang J."/>
        </authorList>
    </citation>
    <scope>NUCLEOTIDE SEQUENCE [LARGE SCALE GENOMIC DNA]</scope>
    <source>
        <strain evidence="1 2">DCY113</strain>
    </source>
</reference>
<comment type="caution">
    <text evidence="1">The sequence shown here is derived from an EMBL/GenBank/DDBJ whole genome shotgun (WGS) entry which is preliminary data.</text>
</comment>
<dbReference type="PANTHER" id="PTHR33221">
    <property type="entry name" value="WINGED HELIX-TURN-HELIX TRANSCRIPTIONAL REGULATOR, RRF2 FAMILY"/>
    <property type="match status" value="1"/>
</dbReference>
<dbReference type="AlphaFoldDB" id="A0A5B0G521"/>
<evidence type="ECO:0000313" key="2">
    <source>
        <dbReference type="Proteomes" id="UP000325273"/>
    </source>
</evidence>
<dbReference type="PROSITE" id="PS51197">
    <property type="entry name" value="HTH_RRF2_2"/>
    <property type="match status" value="1"/>
</dbReference>
<dbReference type="InterPro" id="IPR036390">
    <property type="entry name" value="WH_DNA-bd_sf"/>
</dbReference>
<dbReference type="SUPFAM" id="SSF46785">
    <property type="entry name" value="Winged helix' DNA-binding domain"/>
    <property type="match status" value="1"/>
</dbReference>
<sequence>MIDFRFSTAFQMVLSVALADQEGFRCTSKVLADGLNANPSFVRQLLVPLRRDAIIDASVGKGGGLRLARPAASITLRDIYASITGEKRFLLARPSVSPRCRVSANIEPLFEKVAADADKALLASLERRNVAEALKELLRLDKDRIARGGVRIAPEREFVLEE</sequence>
<dbReference type="InterPro" id="IPR000944">
    <property type="entry name" value="Tscrpt_reg_Rrf2"/>
</dbReference>
<dbReference type="GO" id="GO:0003700">
    <property type="term" value="F:DNA-binding transcription factor activity"/>
    <property type="evidence" value="ECO:0007669"/>
    <property type="project" value="TreeGrafter"/>
</dbReference>
<keyword evidence="2" id="KW-1185">Reference proteome</keyword>
<dbReference type="Pfam" id="PF02082">
    <property type="entry name" value="Rrf2"/>
    <property type="match status" value="1"/>
</dbReference>
<dbReference type="PANTHER" id="PTHR33221:SF15">
    <property type="entry name" value="HTH-TYPE TRANSCRIPTIONAL REGULATOR YWGB-RELATED"/>
    <property type="match status" value="1"/>
</dbReference>